<dbReference type="Proteomes" id="UP001501475">
    <property type="component" value="Unassembled WGS sequence"/>
</dbReference>
<feature type="transmembrane region" description="Helical" evidence="1">
    <location>
        <begin position="39"/>
        <end position="58"/>
    </location>
</feature>
<feature type="transmembrane region" description="Helical" evidence="1">
    <location>
        <begin position="64"/>
        <end position="82"/>
    </location>
</feature>
<dbReference type="Pfam" id="PF02517">
    <property type="entry name" value="Rce1-like"/>
    <property type="match status" value="1"/>
</dbReference>
<keyword evidence="1" id="KW-0472">Membrane</keyword>
<organism evidence="3 4">
    <name type="scientific">Nostocoides vanveenii</name>
    <dbReference type="NCBI Taxonomy" id="330835"/>
    <lineage>
        <taxon>Bacteria</taxon>
        <taxon>Bacillati</taxon>
        <taxon>Actinomycetota</taxon>
        <taxon>Actinomycetes</taxon>
        <taxon>Micrococcales</taxon>
        <taxon>Intrasporangiaceae</taxon>
        <taxon>Nostocoides</taxon>
    </lineage>
</organism>
<protein>
    <submittedName>
        <fullName evidence="3">Type II CAAX endopeptidase family protein</fullName>
    </submittedName>
</protein>
<feature type="domain" description="CAAX prenyl protease 2/Lysostaphin resistance protein A-like" evidence="2">
    <location>
        <begin position="145"/>
        <end position="229"/>
    </location>
</feature>
<comment type="caution">
    <text evidence="3">The sequence shown here is derived from an EMBL/GenBank/DDBJ whole genome shotgun (WGS) entry which is preliminary data.</text>
</comment>
<gene>
    <name evidence="3" type="ORF">GCM10009810_37760</name>
</gene>
<accession>A0ABP4XCH6</accession>
<reference evidence="4" key="1">
    <citation type="journal article" date="2019" name="Int. J. Syst. Evol. Microbiol.">
        <title>The Global Catalogue of Microorganisms (GCM) 10K type strain sequencing project: providing services to taxonomists for standard genome sequencing and annotation.</title>
        <authorList>
            <consortium name="The Broad Institute Genomics Platform"/>
            <consortium name="The Broad Institute Genome Sequencing Center for Infectious Disease"/>
            <person name="Wu L."/>
            <person name="Ma J."/>
        </authorList>
    </citation>
    <scope>NUCLEOTIDE SEQUENCE [LARGE SCALE GENOMIC DNA]</scope>
    <source>
        <strain evidence="4">JCM 15591</strain>
    </source>
</reference>
<feature type="transmembrane region" description="Helical" evidence="1">
    <location>
        <begin position="103"/>
        <end position="124"/>
    </location>
</feature>
<evidence type="ECO:0000313" key="4">
    <source>
        <dbReference type="Proteomes" id="UP001501475"/>
    </source>
</evidence>
<proteinExistence type="predicted"/>
<dbReference type="InterPro" id="IPR003675">
    <property type="entry name" value="Rce1/LyrA-like_dom"/>
</dbReference>
<feature type="transmembrane region" description="Helical" evidence="1">
    <location>
        <begin position="144"/>
        <end position="164"/>
    </location>
</feature>
<evidence type="ECO:0000256" key="1">
    <source>
        <dbReference type="SAM" id="Phobius"/>
    </source>
</evidence>
<feature type="transmembrane region" description="Helical" evidence="1">
    <location>
        <begin position="176"/>
        <end position="202"/>
    </location>
</feature>
<dbReference type="EMBL" id="BAAAPN010000106">
    <property type="protein sequence ID" value="GAA1777078.1"/>
    <property type="molecule type" value="Genomic_DNA"/>
</dbReference>
<sequence>MTRGLGIASELRAFLTAALVAPVPRDHGQSDAAFRRRRVVALVTLVLGAVILALALRIPPGDSAFYPATFALAAVWSIGALLSGPLHLGRAHTRSGRSDARPWVQSLALGGLLVGVFLAGAVIVARIPPLLAAVDAVLDHARYASLPVILAVVVLNGIAEELYFRGALFAAAGRRHAVAVTTLVYAATTAGTGNPMLVLAAALLGLLTGLQRRVTGGVLGPILTHVLWSSSMLVLLPAVLEVLR</sequence>
<keyword evidence="1" id="KW-0812">Transmembrane</keyword>
<dbReference type="RefSeq" id="WP_344069409.1">
    <property type="nucleotide sequence ID" value="NZ_BAAAPN010000106.1"/>
</dbReference>
<feature type="transmembrane region" description="Helical" evidence="1">
    <location>
        <begin position="222"/>
        <end position="243"/>
    </location>
</feature>
<keyword evidence="1" id="KW-1133">Transmembrane helix</keyword>
<evidence type="ECO:0000313" key="3">
    <source>
        <dbReference type="EMBL" id="GAA1777078.1"/>
    </source>
</evidence>
<evidence type="ECO:0000259" key="2">
    <source>
        <dbReference type="Pfam" id="PF02517"/>
    </source>
</evidence>
<name>A0ABP4XCH6_9MICO</name>
<keyword evidence="4" id="KW-1185">Reference proteome</keyword>